<evidence type="ECO:0000256" key="4">
    <source>
        <dbReference type="ARBA" id="ARBA00023004"/>
    </source>
</evidence>
<evidence type="ECO:0000313" key="6">
    <source>
        <dbReference type="EMBL" id="BDS10812.1"/>
    </source>
</evidence>
<sequence>MKQDIQNRADIELLVRTFYEKALQDEQIGFIFTTVAQIDLTQHFPRLFDFWENILLTPNGYKHNVLKTHLDLHQKVPLKAVHFERWLFLFVATVDELFEGKVANNAKNKALSIATVIQVKLHRPTTLL</sequence>
<gene>
    <name evidence="6" type="ORF">AsAng_0015210</name>
</gene>
<dbReference type="InterPro" id="IPR009050">
    <property type="entry name" value="Globin-like_sf"/>
</dbReference>
<proteinExistence type="predicted"/>
<dbReference type="RefSeq" id="WP_264792076.1">
    <property type="nucleotide sequence ID" value="NZ_AP026867.1"/>
</dbReference>
<accession>A0A916DS41</accession>
<dbReference type="Proteomes" id="UP001060919">
    <property type="component" value="Chromosome"/>
</dbReference>
<feature type="binding site" description="distal binding residue" evidence="5">
    <location>
        <position position="69"/>
    </location>
    <ligand>
        <name>heme</name>
        <dbReference type="ChEBI" id="CHEBI:30413"/>
    </ligand>
    <ligandPart>
        <name>Fe</name>
        <dbReference type="ChEBI" id="CHEBI:18248"/>
    </ligandPart>
</feature>
<reference evidence="6" key="1">
    <citation type="submission" date="2022-09" db="EMBL/GenBank/DDBJ databases">
        <title>Aureispira anguillicida sp. nov., isolated from Leptocephalus of Japanese eel Anguilla japonica.</title>
        <authorList>
            <person name="Yuasa K."/>
            <person name="Mekata T."/>
            <person name="Ikunari K."/>
        </authorList>
    </citation>
    <scope>NUCLEOTIDE SEQUENCE</scope>
    <source>
        <strain evidence="6">EL160426</strain>
    </source>
</reference>
<keyword evidence="2 5" id="KW-0349">Heme</keyword>
<evidence type="ECO:0000256" key="5">
    <source>
        <dbReference type="PIRSR" id="PIRSR601486-1"/>
    </source>
</evidence>
<dbReference type="EMBL" id="AP026867">
    <property type="protein sequence ID" value="BDS10812.1"/>
    <property type="molecule type" value="Genomic_DNA"/>
</dbReference>
<keyword evidence="1" id="KW-0813">Transport</keyword>
<dbReference type="CDD" id="cd08916">
    <property type="entry name" value="TrHb3_P"/>
    <property type="match status" value="1"/>
</dbReference>
<keyword evidence="4 5" id="KW-0408">Iron</keyword>
<dbReference type="Pfam" id="PF01152">
    <property type="entry name" value="Bac_globin"/>
    <property type="match status" value="1"/>
</dbReference>
<protein>
    <submittedName>
        <fullName evidence="6">Group III truncated hemoglobin</fullName>
    </submittedName>
</protein>
<evidence type="ECO:0000313" key="7">
    <source>
        <dbReference type="Proteomes" id="UP001060919"/>
    </source>
</evidence>
<evidence type="ECO:0000256" key="1">
    <source>
        <dbReference type="ARBA" id="ARBA00022448"/>
    </source>
</evidence>
<keyword evidence="3 5" id="KW-0479">Metal-binding</keyword>
<dbReference type="GO" id="GO:0019825">
    <property type="term" value="F:oxygen binding"/>
    <property type="evidence" value="ECO:0007669"/>
    <property type="project" value="InterPro"/>
</dbReference>
<name>A0A916DS41_9BACT</name>
<dbReference type="GO" id="GO:0020037">
    <property type="term" value="F:heme binding"/>
    <property type="evidence" value="ECO:0007669"/>
    <property type="project" value="InterPro"/>
</dbReference>
<dbReference type="InterPro" id="IPR012292">
    <property type="entry name" value="Globin/Proto"/>
</dbReference>
<evidence type="ECO:0000256" key="2">
    <source>
        <dbReference type="ARBA" id="ARBA00022617"/>
    </source>
</evidence>
<dbReference type="Gene3D" id="1.10.490.10">
    <property type="entry name" value="Globins"/>
    <property type="match status" value="1"/>
</dbReference>
<dbReference type="KEGG" id="aup:AsAng_0015210"/>
<keyword evidence="7" id="KW-1185">Reference proteome</keyword>
<organism evidence="6 7">
    <name type="scientific">Aureispira anguillae</name>
    <dbReference type="NCBI Taxonomy" id="2864201"/>
    <lineage>
        <taxon>Bacteria</taxon>
        <taxon>Pseudomonadati</taxon>
        <taxon>Bacteroidota</taxon>
        <taxon>Saprospiria</taxon>
        <taxon>Saprospirales</taxon>
        <taxon>Saprospiraceae</taxon>
        <taxon>Aureispira</taxon>
    </lineage>
</organism>
<dbReference type="GO" id="GO:0046872">
    <property type="term" value="F:metal ion binding"/>
    <property type="evidence" value="ECO:0007669"/>
    <property type="project" value="UniProtKB-KW"/>
</dbReference>
<dbReference type="InterPro" id="IPR001486">
    <property type="entry name" value="Hemoglobin_trunc"/>
</dbReference>
<evidence type="ECO:0000256" key="3">
    <source>
        <dbReference type="ARBA" id="ARBA00022723"/>
    </source>
</evidence>
<dbReference type="SUPFAM" id="SSF46458">
    <property type="entry name" value="Globin-like"/>
    <property type="match status" value="1"/>
</dbReference>
<dbReference type="AlphaFoldDB" id="A0A916DS41"/>